<accession>A0A9Q1CPS3</accession>
<dbReference type="AlphaFoldDB" id="A0A9Q1CPS3"/>
<proteinExistence type="predicted"/>
<keyword evidence="2" id="KW-1185">Reference proteome</keyword>
<gene>
    <name evidence="1" type="ORF">HOLleu_02549</name>
</gene>
<comment type="caution">
    <text evidence="1">The sequence shown here is derived from an EMBL/GenBank/DDBJ whole genome shotgun (WGS) entry which is preliminary data.</text>
</comment>
<evidence type="ECO:0000313" key="2">
    <source>
        <dbReference type="Proteomes" id="UP001152320"/>
    </source>
</evidence>
<protein>
    <submittedName>
        <fullName evidence="1">Uncharacterized protein</fullName>
    </submittedName>
</protein>
<name>A0A9Q1CPS3_HOLLE</name>
<organism evidence="1 2">
    <name type="scientific">Holothuria leucospilota</name>
    <name type="common">Black long sea cucumber</name>
    <name type="synonym">Mertensiothuria leucospilota</name>
    <dbReference type="NCBI Taxonomy" id="206669"/>
    <lineage>
        <taxon>Eukaryota</taxon>
        <taxon>Metazoa</taxon>
        <taxon>Echinodermata</taxon>
        <taxon>Eleutherozoa</taxon>
        <taxon>Echinozoa</taxon>
        <taxon>Holothuroidea</taxon>
        <taxon>Aspidochirotacea</taxon>
        <taxon>Aspidochirotida</taxon>
        <taxon>Holothuriidae</taxon>
        <taxon>Holothuria</taxon>
    </lineage>
</organism>
<evidence type="ECO:0000313" key="1">
    <source>
        <dbReference type="EMBL" id="KAJ8049697.1"/>
    </source>
</evidence>
<dbReference type="Proteomes" id="UP001152320">
    <property type="component" value="Chromosome 1"/>
</dbReference>
<sequence>MTLVLLMLLMTTFIPFVIKSVLVFLEIKLVLTELLQPGLPNAIYFSPLVMRKFQRSQYSYWEIGGIDGITSNLWKSISHTIVSVLCHVTDILS</sequence>
<dbReference type="EMBL" id="JAIZAY010000001">
    <property type="protein sequence ID" value="KAJ8049697.1"/>
    <property type="molecule type" value="Genomic_DNA"/>
</dbReference>
<reference evidence="1" key="1">
    <citation type="submission" date="2021-10" db="EMBL/GenBank/DDBJ databases">
        <title>Tropical sea cucumber genome reveals ecological adaptation and Cuvierian tubules defense mechanism.</title>
        <authorList>
            <person name="Chen T."/>
        </authorList>
    </citation>
    <scope>NUCLEOTIDE SEQUENCE</scope>
    <source>
        <strain evidence="1">Nanhai2018</strain>
        <tissue evidence="1">Muscle</tissue>
    </source>
</reference>